<sequence>MEGRNVNLNEFVEIEEPEVWSGPHAATSRGQGGSLRLRGAPFLEDSGEEKLTNIIPGQVSSSETEFVEESAPDLQLIEPKFGSFIPLEEFQEAVEDDLGGNYDELWKKDASEEKKKSFVPPVEFKTVVEDDIPDDDGARFGTEKDARRNQNRLDLQDVEKRLSRVDAAVSTLAKELAEQEEINQKLKKQLKRLRTDKVELEERLEDWNVQTQERGLVKASNAAEEKKFREVEARIKREEARRRAMELGLEYEQEDDMTQSTALGIMKLLRIRLRAFKTSLRQHDILYRQSRAAESRFGSGVSLYFWFYRWILQTTMWTVILLWLFVFIFHFIRYLSTRSFKMISIYPQFFFFSTVDTSMSTIYASFLFASVGSIVLLASYKVTVEYGKMFDIEVQNWGKEPQRYAKLAFTAWDWAIADDSAAQDMKDAISQNFRILKFEDELADRIRNRSQQEWTRLYVKRSVSLFFNFIALAGGWSTIIVSKFILFTGRVNNSSGLTGQLLALVPNIIPSAVNGIMPQVVDFCVDFEEWDDPAFVLKMRVSRLYAAKILNALIQVALVFILFHGADNLGLQRVLLRSCSYLTCEDQAGSTFFALFYTDVIINMATAYGFAVGFHFLYTKILNKPSLAKDEFRPSAQIIKVLYQQIFLWLSLPHFPFAIFIGFILWFLQFQVDSYILFNYNAKPVRPFDVKDGGVYFALFYSFTLFLFLGWFYYVWFIFSSSTSDLLCCRLTELVASGNGTSGACFAVNITASTCLSDALKTNSVAESASTNYLFYSSSPASVVAADIQSNLFFSPLLQAVQTPLLAWFLVSLILVLFFAERSYVQVLEKYKEEKINELNLQQTMLQRQIRGKERRISFAGSTIQ</sequence>
<feature type="transmembrane region" description="Helical" evidence="2">
    <location>
        <begin position="310"/>
        <end position="332"/>
    </location>
</feature>
<evidence type="ECO:0000313" key="5">
    <source>
        <dbReference type="Proteomes" id="UP000011087"/>
    </source>
</evidence>
<reference evidence="5" key="2">
    <citation type="submission" date="2012-11" db="EMBL/GenBank/DDBJ databases">
        <authorList>
            <person name="Kuo A."/>
            <person name="Curtis B.A."/>
            <person name="Tanifuji G."/>
            <person name="Burki F."/>
            <person name="Gruber A."/>
            <person name="Irimia M."/>
            <person name="Maruyama S."/>
            <person name="Arias M.C."/>
            <person name="Ball S.G."/>
            <person name="Gile G.H."/>
            <person name="Hirakawa Y."/>
            <person name="Hopkins J.F."/>
            <person name="Rensing S.A."/>
            <person name="Schmutz J."/>
            <person name="Symeonidi A."/>
            <person name="Elias M."/>
            <person name="Eveleigh R.J."/>
            <person name="Herman E.K."/>
            <person name="Klute M.J."/>
            <person name="Nakayama T."/>
            <person name="Obornik M."/>
            <person name="Reyes-Prieto A."/>
            <person name="Armbrust E.V."/>
            <person name="Aves S.J."/>
            <person name="Beiko R.G."/>
            <person name="Coutinho P."/>
            <person name="Dacks J.B."/>
            <person name="Durnford D.G."/>
            <person name="Fast N.M."/>
            <person name="Green B.R."/>
            <person name="Grisdale C."/>
            <person name="Hempe F."/>
            <person name="Henrissat B."/>
            <person name="Hoppner M.P."/>
            <person name="Ishida K.-I."/>
            <person name="Kim E."/>
            <person name="Koreny L."/>
            <person name="Kroth P.G."/>
            <person name="Liu Y."/>
            <person name="Malik S.-B."/>
            <person name="Maier U.G."/>
            <person name="McRose D."/>
            <person name="Mock T."/>
            <person name="Neilson J.A."/>
            <person name="Onodera N.T."/>
            <person name="Poole A.M."/>
            <person name="Pritham E.J."/>
            <person name="Richards T.A."/>
            <person name="Rocap G."/>
            <person name="Roy S.W."/>
            <person name="Sarai C."/>
            <person name="Schaack S."/>
            <person name="Shirato S."/>
            <person name="Slamovits C.H."/>
            <person name="Spencer D.F."/>
            <person name="Suzuki S."/>
            <person name="Worden A.Z."/>
            <person name="Zauner S."/>
            <person name="Barry K."/>
            <person name="Bell C."/>
            <person name="Bharti A.K."/>
            <person name="Crow J.A."/>
            <person name="Grimwood J."/>
            <person name="Kramer R."/>
            <person name="Lindquist E."/>
            <person name="Lucas S."/>
            <person name="Salamov A."/>
            <person name="McFadden G.I."/>
            <person name="Lane C.E."/>
            <person name="Keeling P.J."/>
            <person name="Gray M.W."/>
            <person name="Grigoriev I.V."/>
            <person name="Archibald J.M."/>
        </authorList>
    </citation>
    <scope>NUCLEOTIDE SEQUENCE</scope>
    <source>
        <strain evidence="5">CCMP2712</strain>
    </source>
</reference>
<feature type="transmembrane region" description="Helical" evidence="2">
    <location>
        <begin position="465"/>
        <end position="486"/>
    </location>
</feature>
<reference evidence="3 5" key="1">
    <citation type="journal article" date="2012" name="Nature">
        <title>Algal genomes reveal evolutionary mosaicism and the fate of nucleomorphs.</title>
        <authorList>
            <consortium name="DOE Joint Genome Institute"/>
            <person name="Curtis B.A."/>
            <person name="Tanifuji G."/>
            <person name="Burki F."/>
            <person name="Gruber A."/>
            <person name="Irimia M."/>
            <person name="Maruyama S."/>
            <person name="Arias M.C."/>
            <person name="Ball S.G."/>
            <person name="Gile G.H."/>
            <person name="Hirakawa Y."/>
            <person name="Hopkins J.F."/>
            <person name="Kuo A."/>
            <person name="Rensing S.A."/>
            <person name="Schmutz J."/>
            <person name="Symeonidi A."/>
            <person name="Elias M."/>
            <person name="Eveleigh R.J."/>
            <person name="Herman E.K."/>
            <person name="Klute M.J."/>
            <person name="Nakayama T."/>
            <person name="Obornik M."/>
            <person name="Reyes-Prieto A."/>
            <person name="Armbrust E.V."/>
            <person name="Aves S.J."/>
            <person name="Beiko R.G."/>
            <person name="Coutinho P."/>
            <person name="Dacks J.B."/>
            <person name="Durnford D.G."/>
            <person name="Fast N.M."/>
            <person name="Green B.R."/>
            <person name="Grisdale C.J."/>
            <person name="Hempel F."/>
            <person name="Henrissat B."/>
            <person name="Hoppner M.P."/>
            <person name="Ishida K."/>
            <person name="Kim E."/>
            <person name="Koreny L."/>
            <person name="Kroth P.G."/>
            <person name="Liu Y."/>
            <person name="Malik S.B."/>
            <person name="Maier U.G."/>
            <person name="McRose D."/>
            <person name="Mock T."/>
            <person name="Neilson J.A."/>
            <person name="Onodera N.T."/>
            <person name="Poole A.M."/>
            <person name="Pritham E.J."/>
            <person name="Richards T.A."/>
            <person name="Rocap G."/>
            <person name="Roy S.W."/>
            <person name="Sarai C."/>
            <person name="Schaack S."/>
            <person name="Shirato S."/>
            <person name="Slamovits C.H."/>
            <person name="Spencer D.F."/>
            <person name="Suzuki S."/>
            <person name="Worden A.Z."/>
            <person name="Zauner S."/>
            <person name="Barry K."/>
            <person name="Bell C."/>
            <person name="Bharti A.K."/>
            <person name="Crow J.A."/>
            <person name="Grimwood J."/>
            <person name="Kramer R."/>
            <person name="Lindquist E."/>
            <person name="Lucas S."/>
            <person name="Salamov A."/>
            <person name="McFadden G.I."/>
            <person name="Lane C.E."/>
            <person name="Keeling P.J."/>
            <person name="Gray M.W."/>
            <person name="Grigoriev I.V."/>
            <person name="Archibald J.M."/>
        </authorList>
    </citation>
    <scope>NUCLEOTIDE SEQUENCE</scope>
    <source>
        <strain evidence="3 5">CCMP2712</strain>
    </source>
</reference>
<reference evidence="4" key="3">
    <citation type="submission" date="2015-06" db="UniProtKB">
        <authorList>
            <consortium name="EnsemblProtists"/>
        </authorList>
    </citation>
    <scope>IDENTIFICATION</scope>
</reference>
<evidence type="ECO:0000256" key="2">
    <source>
        <dbReference type="SAM" id="Phobius"/>
    </source>
</evidence>
<dbReference type="OMA" id="PRCICEY"/>
<feature type="transmembrane region" description="Helical" evidence="2">
    <location>
        <begin position="806"/>
        <end position="825"/>
    </location>
</feature>
<evidence type="ECO:0000313" key="3">
    <source>
        <dbReference type="EMBL" id="EKX48316.1"/>
    </source>
</evidence>
<feature type="transmembrane region" description="Helical" evidence="2">
    <location>
        <begin position="600"/>
        <end position="619"/>
    </location>
</feature>
<evidence type="ECO:0000256" key="1">
    <source>
        <dbReference type="SAM" id="Coils"/>
    </source>
</evidence>
<keyword evidence="2" id="KW-0812">Transmembrane</keyword>
<name>L1JIL2_GUITC</name>
<feature type="transmembrane region" description="Helical" evidence="2">
    <location>
        <begin position="361"/>
        <end position="380"/>
    </location>
</feature>
<keyword evidence="2" id="KW-1133">Transmembrane helix</keyword>
<dbReference type="KEGG" id="gtt:GUITHDRAFT_162455"/>
<keyword evidence="5" id="KW-1185">Reference proteome</keyword>
<feature type="transmembrane region" description="Helical" evidence="2">
    <location>
        <begin position="695"/>
        <end position="716"/>
    </location>
</feature>
<dbReference type="EMBL" id="JH992986">
    <property type="protein sequence ID" value="EKX48316.1"/>
    <property type="molecule type" value="Genomic_DNA"/>
</dbReference>
<dbReference type="OrthoDB" id="1936208at2759"/>
<dbReference type="AlphaFoldDB" id="L1JIL2"/>
<dbReference type="InterPro" id="IPR038900">
    <property type="entry name" value="TMC"/>
</dbReference>
<feature type="coiled-coil region" evidence="1">
    <location>
        <begin position="155"/>
        <end position="241"/>
    </location>
</feature>
<dbReference type="RefSeq" id="XP_005835296.1">
    <property type="nucleotide sequence ID" value="XM_005835239.1"/>
</dbReference>
<dbReference type="PANTHER" id="PTHR23302">
    <property type="entry name" value="TRANSMEMBRANE CHANNEL-RELATED"/>
    <property type="match status" value="1"/>
</dbReference>
<dbReference type="GO" id="GO:0008381">
    <property type="term" value="F:mechanosensitive monoatomic ion channel activity"/>
    <property type="evidence" value="ECO:0007669"/>
    <property type="project" value="TreeGrafter"/>
</dbReference>
<gene>
    <name evidence="3" type="ORF">GUITHDRAFT_162455</name>
</gene>
<evidence type="ECO:0000313" key="4">
    <source>
        <dbReference type="EnsemblProtists" id="EKX48316"/>
    </source>
</evidence>
<organism evidence="3">
    <name type="scientific">Guillardia theta (strain CCMP2712)</name>
    <name type="common">Cryptophyte</name>
    <dbReference type="NCBI Taxonomy" id="905079"/>
    <lineage>
        <taxon>Eukaryota</taxon>
        <taxon>Cryptophyceae</taxon>
        <taxon>Pyrenomonadales</taxon>
        <taxon>Geminigeraceae</taxon>
        <taxon>Guillardia</taxon>
    </lineage>
</organism>
<dbReference type="GeneID" id="17304954"/>
<dbReference type="PANTHER" id="PTHR23302:SF24">
    <property type="entry name" value="TMC DOMAIN-CONTAINING PROTEIN"/>
    <property type="match status" value="1"/>
</dbReference>
<dbReference type="PaxDb" id="55529-EKX48316"/>
<dbReference type="TCDB" id="1.A.17.6.6">
    <property type="family name" value="the calcium-dependent chloride channel (ca-clc) family"/>
</dbReference>
<proteinExistence type="predicted"/>
<dbReference type="EnsemblProtists" id="EKX48316">
    <property type="protein sequence ID" value="EKX48316"/>
    <property type="gene ID" value="GUITHDRAFT_162455"/>
</dbReference>
<evidence type="ECO:0008006" key="6">
    <source>
        <dbReference type="Google" id="ProtNLM"/>
    </source>
</evidence>
<dbReference type="GO" id="GO:0005886">
    <property type="term" value="C:plasma membrane"/>
    <property type="evidence" value="ECO:0007669"/>
    <property type="project" value="InterPro"/>
</dbReference>
<keyword evidence="1" id="KW-0175">Coiled coil</keyword>
<dbReference type="Proteomes" id="UP000011087">
    <property type="component" value="Unassembled WGS sequence"/>
</dbReference>
<accession>L1JIL2</accession>
<feature type="transmembrane region" description="Helical" evidence="2">
    <location>
        <begin position="646"/>
        <end position="668"/>
    </location>
</feature>
<keyword evidence="2" id="KW-0472">Membrane</keyword>
<feature type="transmembrane region" description="Helical" evidence="2">
    <location>
        <begin position="545"/>
        <end position="566"/>
    </location>
</feature>
<dbReference type="HOGENOM" id="CLU_331345_0_0_1"/>
<protein>
    <recommendedName>
        <fullName evidence="6">TMC domain-containing protein</fullName>
    </recommendedName>
</protein>